<keyword evidence="3" id="KW-1185">Reference proteome</keyword>
<name>A0A4Z1KDL2_9HELO</name>
<evidence type="ECO:0000313" key="2">
    <source>
        <dbReference type="EMBL" id="TGO79283.1"/>
    </source>
</evidence>
<dbReference type="Proteomes" id="UP000297229">
    <property type="component" value="Unassembled WGS sequence"/>
</dbReference>
<gene>
    <name evidence="2" type="ORF">BELL_0038g00060</name>
</gene>
<comment type="caution">
    <text evidence="2">The sequence shown here is derived from an EMBL/GenBank/DDBJ whole genome shotgun (WGS) entry which is preliminary data.</text>
</comment>
<organism evidence="2 3">
    <name type="scientific">Botrytis elliptica</name>
    <dbReference type="NCBI Taxonomy" id="278938"/>
    <lineage>
        <taxon>Eukaryota</taxon>
        <taxon>Fungi</taxon>
        <taxon>Dikarya</taxon>
        <taxon>Ascomycota</taxon>
        <taxon>Pezizomycotina</taxon>
        <taxon>Leotiomycetes</taxon>
        <taxon>Helotiales</taxon>
        <taxon>Sclerotiniaceae</taxon>
        <taxon>Botrytis</taxon>
    </lineage>
</organism>
<feature type="signal peptide" evidence="1">
    <location>
        <begin position="1"/>
        <end position="15"/>
    </location>
</feature>
<keyword evidence="1" id="KW-0732">Signal</keyword>
<proteinExistence type="predicted"/>
<dbReference type="AlphaFoldDB" id="A0A4Z1KDL2"/>
<accession>A0A4Z1KDL2</accession>
<protein>
    <submittedName>
        <fullName evidence="2">Uncharacterized protein</fullName>
    </submittedName>
</protein>
<feature type="chain" id="PRO_5021502241" evidence="1">
    <location>
        <begin position="16"/>
        <end position="117"/>
    </location>
</feature>
<sequence>MLVLFLPLFLSVVEALLKPNLKFTFAIASRKGNTDRELLRHGLGSDLQPASQQPKITVALLGQNKQILIVTQSSGSNNSKFLRKGLSQYVYATAIVVNFFPNVARISHSRLINMRLN</sequence>
<evidence type="ECO:0000256" key="1">
    <source>
        <dbReference type="SAM" id="SignalP"/>
    </source>
</evidence>
<evidence type="ECO:0000313" key="3">
    <source>
        <dbReference type="Proteomes" id="UP000297229"/>
    </source>
</evidence>
<dbReference type="EMBL" id="PQXM01000038">
    <property type="protein sequence ID" value="TGO79283.1"/>
    <property type="molecule type" value="Genomic_DNA"/>
</dbReference>
<reference evidence="2 3" key="1">
    <citation type="submission" date="2017-12" db="EMBL/GenBank/DDBJ databases">
        <title>Comparative genomics of Botrytis spp.</title>
        <authorList>
            <person name="Valero-Jimenez C.A."/>
            <person name="Tapia P."/>
            <person name="Veloso J."/>
            <person name="Silva-Moreno E."/>
            <person name="Staats M."/>
            <person name="Valdes J.H."/>
            <person name="Van Kan J.A.L."/>
        </authorList>
    </citation>
    <scope>NUCLEOTIDE SEQUENCE [LARGE SCALE GENOMIC DNA]</scope>
    <source>
        <strain evidence="2 3">Be9601</strain>
    </source>
</reference>